<evidence type="ECO:0000313" key="2">
    <source>
        <dbReference type="Proteomes" id="UP000294568"/>
    </source>
</evidence>
<dbReference type="Gene3D" id="3.40.630.10">
    <property type="entry name" value="Zn peptidases"/>
    <property type="match status" value="1"/>
</dbReference>
<gene>
    <name evidence="1" type="ORF">HRP29_gp10</name>
</gene>
<dbReference type="Proteomes" id="UP000294568">
    <property type="component" value="Segment"/>
</dbReference>
<accession>A0A482JLT0</accession>
<dbReference type="EMBL" id="MK562503">
    <property type="protein sequence ID" value="QBP32910.1"/>
    <property type="molecule type" value="Genomic_DNA"/>
</dbReference>
<proteinExistence type="predicted"/>
<organism evidence="1 2">
    <name type="scientific">Shigella phage Buco</name>
    <dbReference type="NCBI Taxonomy" id="2530183"/>
    <lineage>
        <taxon>Viruses</taxon>
        <taxon>Duplodnaviria</taxon>
        <taxon>Heunggongvirae</taxon>
        <taxon>Uroviricota</taxon>
        <taxon>Caudoviricetes</taxon>
        <taxon>Autographivirales</taxon>
        <taxon>Autoscriptoviridae</taxon>
        <taxon>Slopekvirinae</taxon>
        <taxon>Bucovirus</taxon>
        <taxon>Bucovirus buco</taxon>
    </lineage>
</organism>
<name>A0A482JLT0_9CAUD</name>
<protein>
    <submittedName>
        <fullName evidence="1">Putative peptidase</fullName>
    </submittedName>
</protein>
<dbReference type="SUPFAM" id="SSF53187">
    <property type="entry name" value="Zn-dependent exopeptidases"/>
    <property type="match status" value="1"/>
</dbReference>
<sequence length="336" mass="37250">MLNIRLLKQLLEMHRPSYDSNAWLHEFLDPRLPAGAQKVQDDYGNVFVLVGDSEQSDVAFTCHTDTVARRSSQPPKVKMSTSGIMYVGNPDVADCLGADDAAGIYLMLEMLEHGVHGRYCFFRDEEVGCEGSGWSAADKTGFWTGVKAMISFDRRGDGIITSQRFQECCSHTFALELAERLGRTPAHLQSGIYTDSAEFMGIIPECTNIGVGYKYEHTPDEILDIDILSSLLERVLAPGTFANLPIVRDPAQSPANRITSLSDWMQAAPVDEDPLLLARFRELSQLGMPELAQWVVSNPEAAAQYIAIYSDYGFKSELIEVGTKVVKDWGGFDSMF</sequence>
<evidence type="ECO:0000313" key="1">
    <source>
        <dbReference type="EMBL" id="QBP32910.1"/>
    </source>
</evidence>
<keyword evidence="2" id="KW-1185">Reference proteome</keyword>
<reference evidence="1 2" key="1">
    <citation type="submission" date="2019-02" db="EMBL/GenBank/DDBJ databases">
        <title>A cornucopia of Shigella phages from the Cornhusker state.</title>
        <authorList>
            <person name="Doore S.M."/>
            <person name="Schrad J.R."/>
            <person name="Perrett H.R."/>
            <person name="Dover J.A."/>
            <person name="Schrad K.P."/>
            <person name="Dean W.F."/>
            <person name="Parent K.N."/>
        </authorList>
    </citation>
    <scope>NUCLEOTIDE SEQUENCE [LARGE SCALE GENOMIC DNA]</scope>
</reference>